<evidence type="ECO:0000313" key="2">
    <source>
        <dbReference type="EMBL" id="KAF6720030.1"/>
    </source>
</evidence>
<reference evidence="2" key="1">
    <citation type="journal article" name="BMC Genomics">
        <title>Long-read sequencing and de novo genome assembly of marine medaka (Oryzias melastigma).</title>
        <authorList>
            <person name="Liang P."/>
            <person name="Saqib H.S.A."/>
            <person name="Ni X."/>
            <person name="Shen Y."/>
        </authorList>
    </citation>
    <scope>NUCLEOTIDE SEQUENCE</scope>
    <source>
        <strain evidence="2">Bigg-433</strain>
    </source>
</reference>
<proteinExistence type="predicted"/>
<feature type="compositionally biased region" description="Basic residues" evidence="1">
    <location>
        <begin position="88"/>
        <end position="104"/>
    </location>
</feature>
<evidence type="ECO:0000313" key="3">
    <source>
        <dbReference type="Proteomes" id="UP000646548"/>
    </source>
</evidence>
<dbReference type="EMBL" id="WKFB01000537">
    <property type="protein sequence ID" value="KAF6720030.1"/>
    <property type="molecule type" value="Genomic_DNA"/>
</dbReference>
<dbReference type="Proteomes" id="UP000646548">
    <property type="component" value="Unassembled WGS sequence"/>
</dbReference>
<protein>
    <submittedName>
        <fullName evidence="2">Uncharacterized protein</fullName>
    </submittedName>
</protein>
<sequence length="121" mass="13406">MGGTVPYKVPSRLLHLSSSAQHLLLPSSLVILTAAPSSSSSSRAPTSPGDALRWRTDLWFIISGVRSSPALLWTGWWEDGGDDGRVRSSSRRRRGRSPIRQRSRGRTEAVPPGRWAQRMEE</sequence>
<gene>
    <name evidence="2" type="ORF">FQA47_018911</name>
</gene>
<accession>A0A834C454</accession>
<name>A0A834C454_ORYME</name>
<organism evidence="2 3">
    <name type="scientific">Oryzias melastigma</name>
    <name type="common">Marine medaka</name>
    <dbReference type="NCBI Taxonomy" id="30732"/>
    <lineage>
        <taxon>Eukaryota</taxon>
        <taxon>Metazoa</taxon>
        <taxon>Chordata</taxon>
        <taxon>Craniata</taxon>
        <taxon>Vertebrata</taxon>
        <taxon>Euteleostomi</taxon>
        <taxon>Actinopterygii</taxon>
        <taxon>Neopterygii</taxon>
        <taxon>Teleostei</taxon>
        <taxon>Neoteleostei</taxon>
        <taxon>Acanthomorphata</taxon>
        <taxon>Ovalentaria</taxon>
        <taxon>Atherinomorphae</taxon>
        <taxon>Beloniformes</taxon>
        <taxon>Adrianichthyidae</taxon>
        <taxon>Oryziinae</taxon>
        <taxon>Oryzias</taxon>
    </lineage>
</organism>
<evidence type="ECO:0000256" key="1">
    <source>
        <dbReference type="SAM" id="MobiDB-lite"/>
    </source>
</evidence>
<dbReference type="AlphaFoldDB" id="A0A834C454"/>
<comment type="caution">
    <text evidence="2">The sequence shown here is derived from an EMBL/GenBank/DDBJ whole genome shotgun (WGS) entry which is preliminary data.</text>
</comment>
<feature type="region of interest" description="Disordered" evidence="1">
    <location>
        <begin position="77"/>
        <end position="121"/>
    </location>
</feature>